<dbReference type="EMBL" id="LN714476">
    <property type="protein sequence ID" value="CEL64630.1"/>
    <property type="molecule type" value="Genomic_DNA"/>
</dbReference>
<feature type="region of interest" description="Disordered" evidence="2">
    <location>
        <begin position="1647"/>
        <end position="1683"/>
    </location>
</feature>
<feature type="compositionally biased region" description="Polar residues" evidence="2">
    <location>
        <begin position="1272"/>
        <end position="1281"/>
    </location>
</feature>
<evidence type="ECO:0000313" key="3">
    <source>
        <dbReference type="EMBL" id="CEL64630.1"/>
    </source>
</evidence>
<feature type="compositionally biased region" description="Polar residues" evidence="2">
    <location>
        <begin position="152"/>
        <end position="166"/>
    </location>
</feature>
<evidence type="ECO:0000256" key="1">
    <source>
        <dbReference type="SAM" id="Coils"/>
    </source>
</evidence>
<feature type="compositionally biased region" description="Basic and acidic residues" evidence="2">
    <location>
        <begin position="1253"/>
        <end position="1266"/>
    </location>
</feature>
<feature type="compositionally biased region" description="Polar residues" evidence="2">
    <location>
        <begin position="838"/>
        <end position="853"/>
    </location>
</feature>
<feature type="compositionally biased region" description="Polar residues" evidence="2">
    <location>
        <begin position="1561"/>
        <end position="1572"/>
    </location>
</feature>
<feature type="compositionally biased region" description="Low complexity" evidence="2">
    <location>
        <begin position="207"/>
        <end position="231"/>
    </location>
</feature>
<gene>
    <name evidence="3" type="ORF">BN1204_005160</name>
</gene>
<sequence>MPLELEGSPGVSPPASVHPSSLPEGETPVLTSPDADESTAALRESGQSENAEKAAGVVDGEHTPSTDRHSATSPADAAQNDKPASNDAAVAASVCSSEAPVEADDGREKAKEDGDSEERQNLPPVGGVALSESVNADASERQHESPEMGQYRQRSLSVESRTSIGLNTEEKAGERTEGASSTSPDGSRSPGPLSSSVVSNPVKSRISLSSLPTHASPSSSSLEKKSASNGSEETTHGEPRSPPSKDAGELVPDVEMSPRVAESRTPTSSSVSSASPRSWRSSLSEATPRRALGKEATPRGGVKGASKSSAASPRAVKASKVEKGGKEESKSSSAASVPHQKASPKAGESSSLESSSPRQRKVRAAKSSGASTSRDLGSSGKSRAGAASPKSAGSKASLAGKTAAKAKTSETGKEKKSGRAEVRKQGFLDSGAESGGNAEGRQALESEHAANTAASALDGGEGLSQKAVPAQGSSAERKKATALSKWLTISGSALPTSYLNKNAVDLDDAKLFCSSMSSSSMDSTGSSSDTDGGRSHSSLRRCFFGMPDRADTFPSACDPNPCTSMEAAERAWHQDKISSRSGSRGFLSHQSSCHSAPGPHAALRSWSSKFSAASDPLHKTPDSPRMGDSRVRSVDMKLRSLRTVPAKAPPSSSPFEPMSPSTPASGVVHQGKAGGDLASQFRNLNEFLAGTRGGTPAVSSNEDAVVERLRDECGDESAQQTPSRCRSLTSETSVGASATPCRSQSGSVTPVNSAWTPFTQLLMLKVLRQQHRMRDKTPQRMVRQETNVEGGVLRKGTVTSFATPQSGRSQASLHSLPTLLESDGRGRGEEDVAKVSESVHSLESLTLQATPGSHPSRASSSQLQATQASEAEPGRSEPSVRHAVLPPTPLERAFMLPFEQAGKGPVPTPPASAPIAQLPTQTLGACSPQMGSVLKLQASECPFRAVGTGLAKQRTTHAYLEQRLRSECGPQPPSQSNALARSRFSGVSPFVEVVMGEIEKEYEMHMSGALAALRSRNGGSSTVADERLGAGALFGGDTYGVFGETRLVEMKTRRTTDLDDLHRVDVSQRFLLACLLFLRSNNNSVKIWQEVDKCRRELRELLERRRQRTGKSRGRRQGSADGELGPPGGASLPARQGVEAQRDGGAEKDGAGPGSGREADEENERRNESPSAESKDTDCEKHGDLEKKEEQNGGEGAEKSKGEGASDREGGDAGGVEPEAVEREERSKEEEGAEGGVKGDSQGGDPTSDLDQNEGKQGKTEGEKLDPLVAASNANVSTQKSDGSDHDGSNATDDAYADSIDDLSGADDGDDSDAFKLRRRRARPATLMSHGPIFLRDKASDNEHDGRDRDLETAAAEAILQRLRALSERSKADPTLRTEQICGQCWTEGSLLPLLPVLLNSCRSAVPPTVAVPVVASAYVLIISSLFVARLQCCQVVADCCLLVRHFLDPSALTDNRSLMAALRNLKYDRARLECLQSKQAMRIIQDSRRSFVSILAAVYPFEFIASPEMLLRLQHAKLLLAGEGQKKKAEEKSSDAKEEGASKDTLDMPMSYITRLNSFRSSKNPRSQAARKSTVHSVAGADGLGPETNKERWGDEEVGELQVQVDRLNRRIDLLLERQWDLREAADELLSELVDLDHIEQEVMEEAEDAKAKKTVEKRQEDFGDLGMGPTDSARKDKEKDPYNESLAQIDVHRNEAEEQLIQLNEGLKRIGKELSRVQHQREELLAVAKKRQEEHMKKVEARRKAHEQLTRLDEIANKNEKGRAPVSSPTPASDPQTPGILARGSFSGSSSASNAPAHRGGVSWRAEGELRCLVEMTQLILKTIQMQAAGEGTADDSPAGRPRLLDEAEVTFVERLQNDRDFSAFFIGDTVSANDITETHYGSGSSACSRMSGESLLHRADTISPVNSKKKSSTDGAKRGNGKKRHDRSCDDVVEQGVRQLPQPNCTVNTLEHPNSHVVRELFKLIEDPLITVRLTNSQVVANAMIAALPSTGVAAWNLLDRLLDGPQQSCSDSEASSW</sequence>
<feature type="region of interest" description="Disordered" evidence="2">
    <location>
        <begin position="1561"/>
        <end position="1597"/>
    </location>
</feature>
<feature type="region of interest" description="Disordered" evidence="2">
    <location>
        <begin position="795"/>
        <end position="882"/>
    </location>
</feature>
<feature type="compositionally biased region" description="Low complexity" evidence="2">
    <location>
        <begin position="516"/>
        <end position="530"/>
    </location>
</feature>
<feature type="compositionally biased region" description="Polar residues" evidence="2">
    <location>
        <begin position="717"/>
        <end position="750"/>
    </location>
</feature>
<feature type="region of interest" description="Disordered" evidence="2">
    <location>
        <begin position="571"/>
        <end position="600"/>
    </location>
</feature>
<feature type="region of interest" description="Disordered" evidence="2">
    <location>
        <begin position="516"/>
        <end position="537"/>
    </location>
</feature>
<accession>A0A0F7U7M1</accession>
<feature type="compositionally biased region" description="Low complexity" evidence="2">
    <location>
        <begin position="377"/>
        <end position="406"/>
    </location>
</feature>
<feature type="compositionally biased region" description="Low complexity" evidence="2">
    <location>
        <begin position="304"/>
        <end position="318"/>
    </location>
</feature>
<feature type="compositionally biased region" description="Basic and acidic residues" evidence="2">
    <location>
        <begin position="1752"/>
        <end position="1765"/>
    </location>
</feature>
<feature type="region of interest" description="Disordered" evidence="2">
    <location>
        <begin position="1"/>
        <end position="481"/>
    </location>
</feature>
<feature type="compositionally biased region" description="Polar residues" evidence="2">
    <location>
        <begin position="797"/>
        <end position="815"/>
    </location>
</feature>
<feature type="compositionally biased region" description="Basic and acidic residues" evidence="2">
    <location>
        <begin position="59"/>
        <end position="70"/>
    </location>
</feature>
<protein>
    <submittedName>
        <fullName evidence="3">Ppg3, putative</fullName>
    </submittedName>
</protein>
<feature type="coiled-coil region" evidence="1">
    <location>
        <begin position="1695"/>
        <end position="1751"/>
    </location>
</feature>
<feature type="compositionally biased region" description="Low complexity" evidence="2">
    <location>
        <begin position="856"/>
        <end position="869"/>
    </location>
</feature>
<feature type="region of interest" description="Disordered" evidence="2">
    <location>
        <begin position="1105"/>
        <end position="1313"/>
    </location>
</feature>
<feature type="compositionally biased region" description="Basic and acidic residues" evidence="2">
    <location>
        <begin position="1220"/>
        <end position="1230"/>
    </location>
</feature>
<feature type="compositionally biased region" description="Low complexity" evidence="2">
    <location>
        <begin position="85"/>
        <end position="100"/>
    </location>
</feature>
<feature type="compositionally biased region" description="Basic and acidic residues" evidence="2">
    <location>
        <begin position="1674"/>
        <end position="1683"/>
    </location>
</feature>
<feature type="region of interest" description="Disordered" evidence="2">
    <location>
        <begin position="1752"/>
        <end position="1803"/>
    </location>
</feature>
<organism evidence="3">
    <name type="scientific">Neospora caninum (strain Liverpool)</name>
    <dbReference type="NCBI Taxonomy" id="572307"/>
    <lineage>
        <taxon>Eukaryota</taxon>
        <taxon>Sar</taxon>
        <taxon>Alveolata</taxon>
        <taxon>Apicomplexa</taxon>
        <taxon>Conoidasida</taxon>
        <taxon>Coccidia</taxon>
        <taxon>Eucoccidiorida</taxon>
        <taxon>Eimeriorina</taxon>
        <taxon>Sarcocystidae</taxon>
        <taxon>Neospora</taxon>
    </lineage>
</organism>
<feature type="compositionally biased region" description="Low complexity" evidence="2">
    <location>
        <begin position="653"/>
        <end position="663"/>
    </location>
</feature>
<name>A0A0F7U7M1_NEOCL</name>
<feature type="compositionally biased region" description="Basic and acidic residues" evidence="2">
    <location>
        <begin position="822"/>
        <end position="834"/>
    </location>
</feature>
<feature type="compositionally biased region" description="Low complexity" evidence="2">
    <location>
        <begin position="263"/>
        <end position="284"/>
    </location>
</feature>
<feature type="compositionally biased region" description="Basic and acidic residues" evidence="2">
    <location>
        <begin position="407"/>
        <end position="426"/>
    </location>
</feature>
<feature type="compositionally biased region" description="Polar residues" evidence="2">
    <location>
        <begin position="178"/>
        <end position="202"/>
    </location>
</feature>
<proteinExistence type="predicted"/>
<feature type="compositionally biased region" description="Low complexity" evidence="2">
    <location>
        <begin position="1786"/>
        <end position="1795"/>
    </location>
</feature>
<feature type="compositionally biased region" description="Acidic residues" evidence="2">
    <location>
        <begin position="1295"/>
        <end position="1312"/>
    </location>
</feature>
<feature type="region of interest" description="Disordered" evidence="2">
    <location>
        <begin position="643"/>
        <end position="670"/>
    </location>
</feature>
<feature type="compositionally biased region" description="Basic and acidic residues" evidence="2">
    <location>
        <begin position="1650"/>
        <end position="1663"/>
    </location>
</feature>
<feature type="compositionally biased region" description="Basic and acidic residues" evidence="2">
    <location>
        <begin position="1163"/>
        <end position="1211"/>
    </location>
</feature>
<feature type="compositionally biased region" description="Polar residues" evidence="2">
    <location>
        <begin position="1769"/>
        <end position="1778"/>
    </location>
</feature>
<feature type="compositionally biased region" description="Basic and acidic residues" evidence="2">
    <location>
        <begin position="1140"/>
        <end position="1150"/>
    </location>
</feature>
<evidence type="ECO:0000256" key="2">
    <source>
        <dbReference type="SAM" id="MobiDB-lite"/>
    </source>
</evidence>
<feature type="compositionally biased region" description="Basic residues" evidence="2">
    <location>
        <begin position="1105"/>
        <end position="1116"/>
    </location>
</feature>
<reference evidence="3" key="1">
    <citation type="journal article" date="2015" name="PLoS ONE">
        <title>Comprehensive Evaluation of Toxoplasma gondii VEG and Neospora caninum LIV Genomes with Tachyzoite Stage Transcriptome and Proteome Defines Novel Transcript Features.</title>
        <authorList>
            <person name="Ramaprasad A."/>
            <person name="Mourier T."/>
            <person name="Naeem R."/>
            <person name="Malas T.B."/>
            <person name="Moussa E."/>
            <person name="Panigrahi A."/>
            <person name="Vermont S.J."/>
            <person name="Otto T.D."/>
            <person name="Wastling J."/>
            <person name="Pain A."/>
        </authorList>
    </citation>
    <scope>NUCLEOTIDE SEQUENCE</scope>
    <source>
        <strain evidence="3">Liverpool</strain>
    </source>
</reference>
<feature type="region of interest" description="Disordered" evidence="2">
    <location>
        <begin position="1901"/>
        <end position="1931"/>
    </location>
</feature>
<feature type="region of interest" description="Disordered" evidence="2">
    <location>
        <begin position="712"/>
        <end position="750"/>
    </location>
</feature>
<feature type="compositionally biased region" description="Basic and acidic residues" evidence="2">
    <location>
        <begin position="168"/>
        <end position="177"/>
    </location>
</feature>
<feature type="compositionally biased region" description="Basic and acidic residues" evidence="2">
    <location>
        <begin position="104"/>
        <end position="120"/>
    </location>
</feature>
<keyword evidence="1" id="KW-0175">Coiled coil</keyword>
<feature type="compositionally biased region" description="Basic and acidic residues" evidence="2">
    <location>
        <begin position="319"/>
        <end position="330"/>
    </location>
</feature>